<dbReference type="Gene3D" id="2.40.128.110">
    <property type="entry name" value="Lipid/polyisoprenoid-binding, YceI-like"/>
    <property type="match status" value="1"/>
</dbReference>
<organism evidence="2 3">
    <name type="scientific">Deinococcus roseus</name>
    <dbReference type="NCBI Taxonomy" id="392414"/>
    <lineage>
        <taxon>Bacteria</taxon>
        <taxon>Thermotogati</taxon>
        <taxon>Deinococcota</taxon>
        <taxon>Deinococci</taxon>
        <taxon>Deinococcales</taxon>
        <taxon>Deinococcaceae</taxon>
        <taxon>Deinococcus</taxon>
    </lineage>
</organism>
<dbReference type="RefSeq" id="WP_188999214.1">
    <property type="nucleotide sequence ID" value="NZ_BMOD01000001.1"/>
</dbReference>
<comment type="caution">
    <text evidence="2">The sequence shown here is derived from an EMBL/GenBank/DDBJ whole genome shotgun (WGS) entry which is preliminary data.</text>
</comment>
<gene>
    <name evidence="2" type="ORF">GCM10008938_04680</name>
</gene>
<dbReference type="Pfam" id="PF04264">
    <property type="entry name" value="YceI"/>
    <property type="match status" value="1"/>
</dbReference>
<dbReference type="PANTHER" id="PTHR34406:SF1">
    <property type="entry name" value="PROTEIN YCEI"/>
    <property type="match status" value="1"/>
</dbReference>
<protein>
    <recommendedName>
        <fullName evidence="1">Lipid/polyisoprenoid-binding YceI-like domain-containing protein</fullName>
    </recommendedName>
</protein>
<dbReference type="EMBL" id="BMOD01000001">
    <property type="protein sequence ID" value="GGJ21560.1"/>
    <property type="molecule type" value="Genomic_DNA"/>
</dbReference>
<dbReference type="PANTHER" id="PTHR34406">
    <property type="entry name" value="PROTEIN YCEI"/>
    <property type="match status" value="1"/>
</dbReference>
<evidence type="ECO:0000259" key="1">
    <source>
        <dbReference type="SMART" id="SM00867"/>
    </source>
</evidence>
<proteinExistence type="predicted"/>
<accession>A0ABQ2CUD8</accession>
<dbReference type="Proteomes" id="UP000632222">
    <property type="component" value="Unassembled WGS sequence"/>
</dbReference>
<evidence type="ECO:0000313" key="2">
    <source>
        <dbReference type="EMBL" id="GGJ21560.1"/>
    </source>
</evidence>
<dbReference type="SMART" id="SM00867">
    <property type="entry name" value="YceI"/>
    <property type="match status" value="1"/>
</dbReference>
<keyword evidence="3" id="KW-1185">Reference proteome</keyword>
<evidence type="ECO:0000313" key="3">
    <source>
        <dbReference type="Proteomes" id="UP000632222"/>
    </source>
</evidence>
<sequence length="178" mass="19732">MKWNIDPSHSQIGFAVKHMMISTVRGSFKTFQGTIETDDQYRPTSIQVSIDASSVDTRDAQRDGHLRSADFFNAENSQQLLFSSTNIQQTGDQSYQIQGNLTINGITRPVTLKAETTSTGKDPWGNTRIAAEATATINREDWNITWNQALEFGGVLVGKDVKLNLEVQAIQVQDPVLS</sequence>
<name>A0ABQ2CUD8_9DEIO</name>
<feature type="domain" description="Lipid/polyisoprenoid-binding YceI-like" evidence="1">
    <location>
        <begin position="2"/>
        <end position="170"/>
    </location>
</feature>
<dbReference type="SUPFAM" id="SSF101874">
    <property type="entry name" value="YceI-like"/>
    <property type="match status" value="1"/>
</dbReference>
<dbReference type="InterPro" id="IPR036761">
    <property type="entry name" value="TTHA0802/YceI-like_sf"/>
</dbReference>
<reference evidence="3" key="1">
    <citation type="journal article" date="2019" name="Int. J. Syst. Evol. Microbiol.">
        <title>The Global Catalogue of Microorganisms (GCM) 10K type strain sequencing project: providing services to taxonomists for standard genome sequencing and annotation.</title>
        <authorList>
            <consortium name="The Broad Institute Genomics Platform"/>
            <consortium name="The Broad Institute Genome Sequencing Center for Infectious Disease"/>
            <person name="Wu L."/>
            <person name="Ma J."/>
        </authorList>
    </citation>
    <scope>NUCLEOTIDE SEQUENCE [LARGE SCALE GENOMIC DNA]</scope>
    <source>
        <strain evidence="3">JCM 14370</strain>
    </source>
</reference>
<dbReference type="InterPro" id="IPR007372">
    <property type="entry name" value="Lipid/polyisoprenoid-bd_YceI"/>
</dbReference>